<dbReference type="InterPro" id="IPR052163">
    <property type="entry name" value="DGC-Regulatory_Protein"/>
</dbReference>
<dbReference type="SUPFAM" id="SSF55073">
    <property type="entry name" value="Nucleotide cyclase"/>
    <property type="match status" value="1"/>
</dbReference>
<dbReference type="PROSITE" id="PS50885">
    <property type="entry name" value="HAMP"/>
    <property type="match status" value="1"/>
</dbReference>
<reference evidence="5 6" key="1">
    <citation type="submission" date="2015-08" db="EMBL/GenBank/DDBJ databases">
        <title>Complete genome sequence of Sulfurifustis variabilis.</title>
        <authorList>
            <person name="Miura A."/>
            <person name="Kojima H."/>
            <person name="Fukui M."/>
        </authorList>
    </citation>
    <scope>NUCLEOTIDE SEQUENCE [LARGE SCALE GENOMIC DNA]</scope>
    <source>
        <strain evidence="6">skN76</strain>
    </source>
</reference>
<dbReference type="InterPro" id="IPR029787">
    <property type="entry name" value="Nucleotide_cyclase"/>
</dbReference>
<dbReference type="SMART" id="SM00267">
    <property type="entry name" value="GGDEF"/>
    <property type="match status" value="1"/>
</dbReference>
<proteinExistence type="predicted"/>
<keyword evidence="1" id="KW-0175">Coiled coil</keyword>
<dbReference type="Proteomes" id="UP000218899">
    <property type="component" value="Chromosome"/>
</dbReference>
<evidence type="ECO:0000256" key="2">
    <source>
        <dbReference type="SAM" id="Phobius"/>
    </source>
</evidence>
<keyword evidence="2" id="KW-0812">Transmembrane</keyword>
<dbReference type="PROSITE" id="PS50887">
    <property type="entry name" value="GGDEF"/>
    <property type="match status" value="1"/>
</dbReference>
<dbReference type="InterPro" id="IPR043128">
    <property type="entry name" value="Rev_trsase/Diguanyl_cyclase"/>
</dbReference>
<name>A0A1B4VCJ0_9GAMM</name>
<dbReference type="SMART" id="SM00304">
    <property type="entry name" value="HAMP"/>
    <property type="match status" value="1"/>
</dbReference>
<dbReference type="GO" id="GO:0007165">
    <property type="term" value="P:signal transduction"/>
    <property type="evidence" value="ECO:0007669"/>
    <property type="project" value="InterPro"/>
</dbReference>
<dbReference type="RefSeq" id="WP_169924102.1">
    <property type="nucleotide sequence ID" value="NZ_AP014936.1"/>
</dbReference>
<gene>
    <name evidence="5" type="ORF">SVA_2773</name>
</gene>
<dbReference type="AlphaFoldDB" id="A0A1B4VCJ0"/>
<dbReference type="PANTHER" id="PTHR46663:SF3">
    <property type="entry name" value="SLL0267 PROTEIN"/>
    <property type="match status" value="1"/>
</dbReference>
<feature type="transmembrane region" description="Helical" evidence="2">
    <location>
        <begin position="155"/>
        <end position="176"/>
    </location>
</feature>
<keyword evidence="2" id="KW-0472">Membrane</keyword>
<dbReference type="InterPro" id="IPR003660">
    <property type="entry name" value="HAMP_dom"/>
</dbReference>
<dbReference type="GO" id="GO:0016020">
    <property type="term" value="C:membrane"/>
    <property type="evidence" value="ECO:0007669"/>
    <property type="project" value="InterPro"/>
</dbReference>
<dbReference type="CDD" id="cd01949">
    <property type="entry name" value="GGDEF"/>
    <property type="match status" value="1"/>
</dbReference>
<dbReference type="NCBIfam" id="TIGR00254">
    <property type="entry name" value="GGDEF"/>
    <property type="match status" value="1"/>
</dbReference>
<keyword evidence="2" id="KW-1133">Transmembrane helix</keyword>
<organism evidence="5 6">
    <name type="scientific">Sulfurifustis variabilis</name>
    <dbReference type="NCBI Taxonomy" id="1675686"/>
    <lineage>
        <taxon>Bacteria</taxon>
        <taxon>Pseudomonadati</taxon>
        <taxon>Pseudomonadota</taxon>
        <taxon>Gammaproteobacteria</taxon>
        <taxon>Acidiferrobacterales</taxon>
        <taxon>Acidiferrobacteraceae</taxon>
        <taxon>Sulfurifustis</taxon>
    </lineage>
</organism>
<evidence type="ECO:0000259" key="3">
    <source>
        <dbReference type="PROSITE" id="PS50885"/>
    </source>
</evidence>
<dbReference type="EMBL" id="AP014936">
    <property type="protein sequence ID" value="BAU49321.1"/>
    <property type="molecule type" value="Genomic_DNA"/>
</dbReference>
<dbReference type="PANTHER" id="PTHR46663">
    <property type="entry name" value="DIGUANYLATE CYCLASE DGCT-RELATED"/>
    <property type="match status" value="1"/>
</dbReference>
<dbReference type="InterPro" id="IPR000160">
    <property type="entry name" value="GGDEF_dom"/>
</dbReference>
<dbReference type="Pfam" id="PF00672">
    <property type="entry name" value="HAMP"/>
    <property type="match status" value="1"/>
</dbReference>
<feature type="transmembrane region" description="Helical" evidence="2">
    <location>
        <begin position="7"/>
        <end position="27"/>
    </location>
</feature>
<dbReference type="CDD" id="cd06225">
    <property type="entry name" value="HAMP"/>
    <property type="match status" value="1"/>
</dbReference>
<evidence type="ECO:0000313" key="5">
    <source>
        <dbReference type="EMBL" id="BAU49321.1"/>
    </source>
</evidence>
<protein>
    <submittedName>
        <fullName evidence="5">Diguanylate cyclase</fullName>
    </submittedName>
</protein>
<dbReference type="Pfam" id="PF00990">
    <property type="entry name" value="GGDEF"/>
    <property type="match status" value="1"/>
</dbReference>
<evidence type="ECO:0000256" key="1">
    <source>
        <dbReference type="SAM" id="Coils"/>
    </source>
</evidence>
<evidence type="ECO:0000259" key="4">
    <source>
        <dbReference type="PROSITE" id="PS50887"/>
    </source>
</evidence>
<dbReference type="Gene3D" id="3.30.70.270">
    <property type="match status" value="1"/>
</dbReference>
<evidence type="ECO:0000313" key="6">
    <source>
        <dbReference type="Proteomes" id="UP000218899"/>
    </source>
</evidence>
<keyword evidence="6" id="KW-1185">Reference proteome</keyword>
<feature type="domain" description="HAMP" evidence="3">
    <location>
        <begin position="174"/>
        <end position="226"/>
    </location>
</feature>
<dbReference type="Gene3D" id="6.10.340.10">
    <property type="match status" value="1"/>
</dbReference>
<dbReference type="KEGG" id="sva:SVA_2773"/>
<accession>A0A1B4VCJ0</accession>
<sequence>MSFRLKTIVGVALIESVLLFLLVFYSLQLLKNSNVAEFTARAHTTATLLAATTRTAVLAQDAAALDHVLRTAIEHTGALYARVRDSAGRVLAQAGSPVAPTPTALPDPRPEEMRDGVFHTFADIGESGVRFGRIELGFATDGLRTVLLEASRKTVTIAALEVMLVVAFSYMLVIYLTHALDAIKVGAQRIAGGEPGYEVEVRGNDELAETARAFNGMSNMLKQAFRERMRAEAELIALNQDLERRVEQRTEELEQAYRKIERQALYDPLTSLPNRALFHARLAETIEEARRSGRGFALAILDFNGFKEINDTLGHHAGDLALQQIAVRLRTAVEPSATVARLGGDEFALLLPGAGDLASATRAFDRVPAVFEHPVRIGARTVSVGASIGVARYPQDGTDPSLLMRRADVAMYSAKRRRLDYVLYTHTLDPGQLAQH</sequence>
<feature type="coiled-coil region" evidence="1">
    <location>
        <begin position="221"/>
        <end position="263"/>
    </location>
</feature>
<feature type="domain" description="GGDEF" evidence="4">
    <location>
        <begin position="294"/>
        <end position="427"/>
    </location>
</feature>